<organism evidence="2 3">
    <name type="scientific">Haloferula chungangensis</name>
    <dbReference type="NCBI Taxonomy" id="1048331"/>
    <lineage>
        <taxon>Bacteria</taxon>
        <taxon>Pseudomonadati</taxon>
        <taxon>Verrucomicrobiota</taxon>
        <taxon>Verrucomicrobiia</taxon>
        <taxon>Verrucomicrobiales</taxon>
        <taxon>Verrucomicrobiaceae</taxon>
        <taxon>Haloferula</taxon>
    </lineage>
</organism>
<dbReference type="Proteomes" id="UP001596472">
    <property type="component" value="Unassembled WGS sequence"/>
</dbReference>
<keyword evidence="3" id="KW-1185">Reference proteome</keyword>
<dbReference type="Gene3D" id="2.60.40.10">
    <property type="entry name" value="Immunoglobulins"/>
    <property type="match status" value="2"/>
</dbReference>
<gene>
    <name evidence="2" type="ORF">ACFQY0_04720</name>
</gene>
<protein>
    <submittedName>
        <fullName evidence="2">Ig domain-containing protein</fullName>
    </submittedName>
</protein>
<feature type="chain" id="PRO_5045142841" evidence="1">
    <location>
        <begin position="33"/>
        <end position="1067"/>
    </location>
</feature>
<reference evidence="3" key="1">
    <citation type="journal article" date="2019" name="Int. J. Syst. Evol. Microbiol.">
        <title>The Global Catalogue of Microorganisms (GCM) 10K type strain sequencing project: providing services to taxonomists for standard genome sequencing and annotation.</title>
        <authorList>
            <consortium name="The Broad Institute Genomics Platform"/>
            <consortium name="The Broad Institute Genome Sequencing Center for Infectious Disease"/>
            <person name="Wu L."/>
            <person name="Ma J."/>
        </authorList>
    </citation>
    <scope>NUCLEOTIDE SEQUENCE [LARGE SCALE GENOMIC DNA]</scope>
    <source>
        <strain evidence="3">CGMCC 4.1467</strain>
    </source>
</reference>
<comment type="caution">
    <text evidence="2">The sequence shown here is derived from an EMBL/GenBank/DDBJ whole genome shotgun (WGS) entry which is preliminary data.</text>
</comment>
<keyword evidence="1" id="KW-0732">Signal</keyword>
<evidence type="ECO:0000313" key="2">
    <source>
        <dbReference type="EMBL" id="MFC7336472.1"/>
    </source>
</evidence>
<name>A0ABW2L2B1_9BACT</name>
<feature type="signal peptide" evidence="1">
    <location>
        <begin position="1"/>
        <end position="32"/>
    </location>
</feature>
<dbReference type="SUPFAM" id="SSF49313">
    <property type="entry name" value="Cadherin-like"/>
    <property type="match status" value="1"/>
</dbReference>
<dbReference type="Pfam" id="PF05345">
    <property type="entry name" value="He_PIG"/>
    <property type="match status" value="1"/>
</dbReference>
<sequence length="1067" mass="115164">MKNPRTHGGGVSLWLQARSLLLLACMASPMSAEEFEFRESSNPAGLIPSWTSKVEGGSSQRVRSFSPVSGNYRFGFWTINGSRQAFPSGQAYLYPEVTVNGAVDAVAHFFPVSEDGDGDRLADWWEFWMFGDRSRGPQDDEDGDGRSHEEEFRNGFSARFRDDVRAGGLSSRLSAPLRLIVRNRLRYTLRSEPRGLTSAEGELTPGGSYTTPHLLGDQNGYTFVGFEVDGQPVRSPSGYYLNRITVTPTADTTIVARYVPAGSDSDGDGIQDAVEYQNFGNLTYDQSSDPDGDGYSLAAELKQGLSLIAVDRVISGGISARLSGPLEYDRVRSRYAVSSLPLGLVPTTTEKVVSGSERTSPHLSTGLVSGYAFGYWSVNGLRVAGPEGIAKRQVKMTVNGPTDLVAHFFLPDQDVDGDSLPDWWEWNFFGSLDHDEDGDPDGDGWTIAVERRLGLAVANWDLVSDGGISARLSAPLNYETGSRKRLAVRSSPYGILAARQQYLAPQSEVISEHFYFTQLYSGYYFTHWTRNGERVRDEAGSSRNRTVFSLEEDTELVAHFVMPDDDADDDGIADYLEYRLVNDLEDLGPKSDLDGDSLTYAAERRLGLSPLLLDSIHDGGVSSRLSAPVAMQFSMPPLTLVPEWLQTVNGAPAGARVGVLSLSPAMPGRSYQFELELGHGGDDNNRFVIVGNELRLAAILQVSAAVLRIRIRATDDQGVSRSWATTVAVLDSLIAPIEFLTVAEGSRVEVRPQIAVPGMANNAMVITLVSAPKGSQFNAATGIWSWTPTEADGPGVFAVTLRANNGLMTSERSFHVTVTETNLPPTVEPVASQKAAVGEPWSLQLVASDPDLPANTLSFSLVNPPAGATIDPATGRVSWTPGVEHAGTTVQFQASVQDGFASATIPLEIEVPESAVAHYQGWVQSAFNAAQASDPSISGPEADPNNNGIPNIIEFVVGGDPLSVENQNLLPTIELINDPGGSMPAGEYLCFSYRRVPAAASLDTGMEFNSDIGGTWTQAADTPGVVEVVTPNFFSSPKLADRVDVFVPTAKHASNGRFFSRLRVETP</sequence>
<dbReference type="InterPro" id="IPR013783">
    <property type="entry name" value="Ig-like_fold"/>
</dbReference>
<dbReference type="RefSeq" id="WP_379709710.1">
    <property type="nucleotide sequence ID" value="NZ_JBHTBS010000002.1"/>
</dbReference>
<evidence type="ECO:0000256" key="1">
    <source>
        <dbReference type="SAM" id="SignalP"/>
    </source>
</evidence>
<proteinExistence type="predicted"/>
<evidence type="ECO:0000313" key="3">
    <source>
        <dbReference type="Proteomes" id="UP001596472"/>
    </source>
</evidence>
<accession>A0ABW2L2B1</accession>
<dbReference type="InterPro" id="IPR015919">
    <property type="entry name" value="Cadherin-like_sf"/>
</dbReference>
<dbReference type="EMBL" id="JBHTBS010000002">
    <property type="protein sequence ID" value="MFC7336472.1"/>
    <property type="molecule type" value="Genomic_DNA"/>
</dbReference>